<gene>
    <name evidence="1" type="ORF">JCM19239_6826</name>
</gene>
<sequence>MPPLNALEQHNEIKEANDGVCVHGHEHTRGNYTGALRCSIAKYIIHLRRCVCDSRPFNFTLQRMI</sequence>
<organism evidence="1 2">
    <name type="scientific">Vibrio variabilis</name>
    <dbReference type="NCBI Taxonomy" id="990271"/>
    <lineage>
        <taxon>Bacteria</taxon>
        <taxon>Pseudomonadati</taxon>
        <taxon>Pseudomonadota</taxon>
        <taxon>Gammaproteobacteria</taxon>
        <taxon>Vibrionales</taxon>
        <taxon>Vibrionaceae</taxon>
        <taxon>Vibrio</taxon>
    </lineage>
</organism>
<proteinExistence type="predicted"/>
<evidence type="ECO:0000313" key="1">
    <source>
        <dbReference type="EMBL" id="GAL30193.1"/>
    </source>
</evidence>
<dbReference type="EMBL" id="BBMS01000086">
    <property type="protein sequence ID" value="GAL30193.1"/>
    <property type="molecule type" value="Genomic_DNA"/>
</dbReference>
<evidence type="ECO:0000313" key="2">
    <source>
        <dbReference type="Proteomes" id="UP000029223"/>
    </source>
</evidence>
<accession>A0ABQ0JN68</accession>
<comment type="caution">
    <text evidence="1">The sequence shown here is derived from an EMBL/GenBank/DDBJ whole genome shotgun (WGS) entry which is preliminary data.</text>
</comment>
<keyword evidence="2" id="KW-1185">Reference proteome</keyword>
<dbReference type="Proteomes" id="UP000029223">
    <property type="component" value="Unassembled WGS sequence"/>
</dbReference>
<protein>
    <submittedName>
        <fullName evidence="1">Uncharacterized protein</fullName>
    </submittedName>
</protein>
<reference evidence="2" key="1">
    <citation type="submission" date="2014-09" db="EMBL/GenBank/DDBJ databases">
        <title>Vibrio variabilis JCM 19239. (C206) whole genome shotgun sequence.</title>
        <authorList>
            <person name="Sawabe T."/>
            <person name="Meirelles P."/>
            <person name="Nakanishi M."/>
            <person name="Sayaka M."/>
            <person name="Hattori M."/>
            <person name="Ohkuma M."/>
        </authorList>
    </citation>
    <scope>NUCLEOTIDE SEQUENCE [LARGE SCALE GENOMIC DNA]</scope>
    <source>
        <strain evidence="2">JCM 19239</strain>
    </source>
</reference>
<name>A0ABQ0JN68_9VIBR</name>